<evidence type="ECO:0000256" key="1">
    <source>
        <dbReference type="SAM" id="MobiDB-lite"/>
    </source>
</evidence>
<dbReference type="EMBL" id="BAAARY010000005">
    <property type="protein sequence ID" value="GAA2519573.1"/>
    <property type="molecule type" value="Genomic_DNA"/>
</dbReference>
<feature type="region of interest" description="Disordered" evidence="1">
    <location>
        <begin position="89"/>
        <end position="114"/>
    </location>
</feature>
<keyword evidence="3" id="KW-1185">Reference proteome</keyword>
<evidence type="ECO:0000313" key="2">
    <source>
        <dbReference type="EMBL" id="GAA2519573.1"/>
    </source>
</evidence>
<reference evidence="3" key="1">
    <citation type="journal article" date="2019" name="Int. J. Syst. Evol. Microbiol.">
        <title>The Global Catalogue of Microorganisms (GCM) 10K type strain sequencing project: providing services to taxonomists for standard genome sequencing and annotation.</title>
        <authorList>
            <consortium name="The Broad Institute Genomics Platform"/>
            <consortium name="The Broad Institute Genome Sequencing Center for Infectious Disease"/>
            <person name="Wu L."/>
            <person name="Ma J."/>
        </authorList>
    </citation>
    <scope>NUCLEOTIDE SEQUENCE [LARGE SCALE GENOMIC DNA]</scope>
    <source>
        <strain evidence="3">JCM 3367</strain>
    </source>
</reference>
<accession>A0ABP6ANM7</accession>
<comment type="caution">
    <text evidence="2">The sequence shown here is derived from an EMBL/GenBank/DDBJ whole genome shotgun (WGS) entry which is preliminary data.</text>
</comment>
<sequence>MRVDPATGSVDPGQPLRVEVATAVVSGGPQQVTMSASGLPAGATAEFHPETVTAGESAKLVPSAGAGALTWAPVADHVPDPRNVAEYCGKAPQRGPDALTCVRPSSHPRAYSPP</sequence>
<dbReference type="Proteomes" id="UP001499978">
    <property type="component" value="Unassembled WGS sequence"/>
</dbReference>
<proteinExistence type="predicted"/>
<name>A0ABP6ANM7_9ACTN</name>
<evidence type="ECO:0000313" key="3">
    <source>
        <dbReference type="Proteomes" id="UP001499978"/>
    </source>
</evidence>
<gene>
    <name evidence="2" type="ORF">GCM10010201_15910</name>
</gene>
<organism evidence="2 3">
    <name type="scientific">Pilimelia columellifera subsp. columellifera</name>
    <dbReference type="NCBI Taxonomy" id="706583"/>
    <lineage>
        <taxon>Bacteria</taxon>
        <taxon>Bacillati</taxon>
        <taxon>Actinomycetota</taxon>
        <taxon>Actinomycetes</taxon>
        <taxon>Micromonosporales</taxon>
        <taxon>Micromonosporaceae</taxon>
        <taxon>Pilimelia</taxon>
    </lineage>
</organism>
<protein>
    <submittedName>
        <fullName evidence="2">Uncharacterized protein</fullName>
    </submittedName>
</protein>